<protein>
    <submittedName>
        <fullName evidence="2">Uncharacterized protein</fullName>
    </submittedName>
</protein>
<feature type="compositionally biased region" description="Polar residues" evidence="1">
    <location>
        <begin position="459"/>
        <end position="471"/>
    </location>
</feature>
<dbReference type="EMBL" id="CP138580">
    <property type="protein sequence ID" value="WPG98078.1"/>
    <property type="molecule type" value="Genomic_DNA"/>
</dbReference>
<feature type="compositionally biased region" description="Polar residues" evidence="1">
    <location>
        <begin position="246"/>
        <end position="256"/>
    </location>
</feature>
<sequence>MTAERSSSAVRDLRSIFENKSAATSPEILPNARGRSPHGLFPNSNKENHRPTSKVRASFVAVEALPIMAQAESIVDPTDLRRASTASMRRGSFSFADGEEVPAMSDLKKSVSQEQERRANDSTVSDTIPETAVESAQPTPLPGSGGKQEKSNPFESKIVDEHVDTPTANPGTPVTSAKEELVDLTPTETITPAAVAGADVVTSPVQEDAPKPEKAVNGTEKLETRPAAKTESSKKLATKPPVNGKPASTSAKTTSKPAPIHSKPAVAVKPVAPVVTSPAVSSKHSRSSLTAPTAASVARAHAADKAAAVKPQTTKPKPRESLRPSELSSRLTAPTAASKARQESAANTTPSKFDGRASLPVRTTKPPVTSLRTNPRASLAPGQGLPTSPRASRMSMTKTVPSTSGGSFLDRMTRPTAASANRTTEKVEPKSPTRPRPAPVASPAKTKTNGVPAEKKPANKSSRPSTANTQPEVAGLTQEPVTSEASAAEPKAVDSSLGDVANSADKTTSMVDAAGPQDHEEAPAATDSEEIPALVVELTSNGVVDDTSHSTPAAEENTATTS</sequence>
<dbReference type="AlphaFoldDB" id="A0AAQ3R5A1"/>
<feature type="region of interest" description="Disordered" evidence="1">
    <location>
        <begin position="1"/>
        <end position="55"/>
    </location>
</feature>
<evidence type="ECO:0000313" key="3">
    <source>
        <dbReference type="Proteomes" id="UP001303373"/>
    </source>
</evidence>
<feature type="compositionally biased region" description="Polar residues" evidence="1">
    <location>
        <begin position="121"/>
        <end position="138"/>
    </location>
</feature>
<proteinExistence type="predicted"/>
<evidence type="ECO:0000313" key="2">
    <source>
        <dbReference type="EMBL" id="WPG98078.1"/>
    </source>
</evidence>
<keyword evidence="3" id="KW-1185">Reference proteome</keyword>
<reference evidence="2 3" key="1">
    <citation type="submission" date="2023-11" db="EMBL/GenBank/DDBJ databases">
        <title>An acidophilic fungus is an integral part of prey digestion in a carnivorous sundew plant.</title>
        <authorList>
            <person name="Tsai I.J."/>
        </authorList>
    </citation>
    <scope>NUCLEOTIDE SEQUENCE [LARGE SCALE GENOMIC DNA]</scope>
    <source>
        <strain evidence="2">169a</strain>
    </source>
</reference>
<accession>A0AAQ3R5A1</accession>
<feature type="compositionally biased region" description="Basic and acidic residues" evidence="1">
    <location>
        <begin position="208"/>
        <end position="234"/>
    </location>
</feature>
<feature type="compositionally biased region" description="Polar residues" evidence="1">
    <location>
        <begin position="385"/>
        <end position="406"/>
    </location>
</feature>
<feature type="compositionally biased region" description="Polar residues" evidence="1">
    <location>
        <begin position="166"/>
        <end position="175"/>
    </location>
</feature>
<name>A0AAQ3R5A1_9PEZI</name>
<feature type="compositionally biased region" description="Polar residues" evidence="1">
    <location>
        <begin position="366"/>
        <end position="376"/>
    </location>
</feature>
<organism evidence="2 3">
    <name type="scientific">Acrodontium crateriforme</name>
    <dbReference type="NCBI Taxonomy" id="150365"/>
    <lineage>
        <taxon>Eukaryota</taxon>
        <taxon>Fungi</taxon>
        <taxon>Dikarya</taxon>
        <taxon>Ascomycota</taxon>
        <taxon>Pezizomycotina</taxon>
        <taxon>Dothideomycetes</taxon>
        <taxon>Dothideomycetidae</taxon>
        <taxon>Mycosphaerellales</taxon>
        <taxon>Teratosphaeriaceae</taxon>
        <taxon>Acrodontium</taxon>
    </lineage>
</organism>
<feature type="compositionally biased region" description="Basic and acidic residues" evidence="1">
    <location>
        <begin position="147"/>
        <end position="164"/>
    </location>
</feature>
<feature type="region of interest" description="Disordered" evidence="1">
    <location>
        <begin position="68"/>
        <end position="562"/>
    </location>
</feature>
<feature type="compositionally biased region" description="Low complexity" evidence="1">
    <location>
        <begin position="291"/>
        <end position="308"/>
    </location>
</feature>
<feature type="compositionally biased region" description="Basic and acidic residues" evidence="1">
    <location>
        <begin position="106"/>
        <end position="120"/>
    </location>
</feature>
<feature type="compositionally biased region" description="Low complexity" evidence="1">
    <location>
        <begin position="262"/>
        <end position="282"/>
    </location>
</feature>
<evidence type="ECO:0000256" key="1">
    <source>
        <dbReference type="SAM" id="MobiDB-lite"/>
    </source>
</evidence>
<gene>
    <name evidence="2" type="ORF">R9X50_00086400</name>
</gene>
<dbReference type="Proteomes" id="UP001303373">
    <property type="component" value="Chromosome 1"/>
</dbReference>